<dbReference type="EMBL" id="JAAGWZ010000004">
    <property type="protein sequence ID" value="NEM92198.1"/>
    <property type="molecule type" value="Genomic_DNA"/>
</dbReference>
<comment type="caution">
    <text evidence="1">The sequence shown here is derived from an EMBL/GenBank/DDBJ whole genome shotgun (WGS) entry which is preliminary data.</text>
</comment>
<reference evidence="1 2" key="1">
    <citation type="journal article" date="2014" name="Int. J. Syst. Evol. Microbiol.">
        <title>Description of Galbitalea soli gen. nov., sp. nov., and Frondihabitans sucicola sp. nov.</title>
        <authorList>
            <person name="Kim S.J."/>
            <person name="Lim J.M."/>
            <person name="Ahn J.H."/>
            <person name="Weon H.Y."/>
            <person name="Hamada M."/>
            <person name="Suzuki K."/>
            <person name="Ahn T.Y."/>
            <person name="Kwon S.W."/>
        </authorList>
    </citation>
    <scope>NUCLEOTIDE SEQUENCE [LARGE SCALE GENOMIC DNA]</scope>
    <source>
        <strain evidence="1 2">NBRC 108727</strain>
    </source>
</reference>
<organism evidence="1 2">
    <name type="scientific">Galbitalea soli</name>
    <dbReference type="NCBI Taxonomy" id="1268042"/>
    <lineage>
        <taxon>Bacteria</taxon>
        <taxon>Bacillati</taxon>
        <taxon>Actinomycetota</taxon>
        <taxon>Actinomycetes</taxon>
        <taxon>Micrococcales</taxon>
        <taxon>Microbacteriaceae</taxon>
        <taxon>Galbitalea</taxon>
    </lineage>
</organism>
<evidence type="ECO:0000313" key="2">
    <source>
        <dbReference type="Proteomes" id="UP000479756"/>
    </source>
</evidence>
<evidence type="ECO:0000313" key="1">
    <source>
        <dbReference type="EMBL" id="NEM92198.1"/>
    </source>
</evidence>
<sequence>MALGKLTSATAHEITPRQSAPFRGGFISNLAALEKVLSRDALVDSVRGGTPVSFDATDEGDDHEVRLAMMTLAFGTRPARAKAALTLCTRLARTMDGRSQDCVLLSSVHETSTFASEVIIWMLPHEPLVEKGIGRVQLGDARGQTAGLRKAAAFKGMNTHTGFRKGVALDRQTSTGDQRAAEFWISRFLDGAL</sequence>
<gene>
    <name evidence="1" type="ORF">G3T37_12635</name>
</gene>
<dbReference type="Proteomes" id="UP000479756">
    <property type="component" value="Unassembled WGS sequence"/>
</dbReference>
<dbReference type="AlphaFoldDB" id="A0A7C9TRP3"/>
<protein>
    <submittedName>
        <fullName evidence="1">Uncharacterized protein</fullName>
    </submittedName>
</protein>
<accession>A0A7C9TRP3</accession>
<proteinExistence type="predicted"/>
<keyword evidence="2" id="KW-1185">Reference proteome</keyword>
<dbReference type="RefSeq" id="WP_163474253.1">
    <property type="nucleotide sequence ID" value="NZ_JAAGWZ010000004.1"/>
</dbReference>
<name>A0A7C9TRP3_9MICO</name>